<evidence type="ECO:0000313" key="4">
    <source>
        <dbReference type="EMBL" id="TPX47754.1"/>
    </source>
</evidence>
<sequence>MRVQFITLYIAAVSIFFTTIQAAPIKHRPTIRQLICRLYNLRKKINLDQVEHEDLYFVKALGPHADRFIHEKVDEIVSQPLQGFCPQMSKELSERPIANYMSKDQMKLARLYNAYVFERLKSLFLNLRDQDIKQSHNDAALRQGLRYCRDILEKHYNLLEIYNGRRWVGRRLRLTFLAEHSIEGAGDVNLDSCMEAIARCRENLKDEMAELNGRTYPFNMAQISRPFLESSHQVESTESTACWPSPLTYSQLKQLPLTDLRFLSVRLEHERLIVDRAQYNQAILLRCLRYQPLKTALVSRRLSEYSRFIEEHKETIRSYEQVLQHGQRVDASTRETVGVNPVPGSPTPTSRMGDTHLLDGPPTKVVDAPYTTPVLLRHPVVGPSVPPRVEDVQYDGLQYGNPAALSSHMFPSIASSHDLSGEFPTISELSDLFASDSGYDDMSISSLEKPITILGVAEERASCSFPERSHAERVQGHRLHFVAPSPTYGRHPESSSYSYNDRISGKRPMDDATLPQRDDGVIHGTFGVTEEGGFQRSQRLRGYDGSTSGE</sequence>
<dbReference type="VEuPathDB" id="FungiDB:SeMB42_g03328"/>
<dbReference type="EMBL" id="QEAN01000117">
    <property type="protein sequence ID" value="TPX47386.1"/>
    <property type="molecule type" value="Genomic_DNA"/>
</dbReference>
<keyword evidence="2" id="KW-0732">Signal</keyword>
<reference evidence="5 6" key="1">
    <citation type="journal article" date="2019" name="Sci. Rep.">
        <title>Comparative genomics of chytrid fungi reveal insights into the obligate biotrophic and pathogenic lifestyle of Synchytrium endobioticum.</title>
        <authorList>
            <person name="van de Vossenberg B.T.L.H."/>
            <person name="Warris S."/>
            <person name="Nguyen H.D.T."/>
            <person name="van Gent-Pelzer M.P.E."/>
            <person name="Joly D.L."/>
            <person name="van de Geest H.C."/>
            <person name="Bonants P.J.M."/>
            <person name="Smith D.S."/>
            <person name="Levesque C.A."/>
            <person name="van der Lee T.A.J."/>
        </authorList>
    </citation>
    <scope>NUCLEOTIDE SEQUENCE [LARGE SCALE GENOMIC DNA]</scope>
    <source>
        <strain evidence="4 6">LEV6574</strain>
        <strain evidence="3 5">MB42</strain>
    </source>
</reference>
<keyword evidence="5" id="KW-1185">Reference proteome</keyword>
<evidence type="ECO:0000313" key="6">
    <source>
        <dbReference type="Proteomes" id="UP000320475"/>
    </source>
</evidence>
<feature type="signal peptide" evidence="2">
    <location>
        <begin position="1"/>
        <end position="22"/>
    </location>
</feature>
<evidence type="ECO:0000256" key="1">
    <source>
        <dbReference type="SAM" id="MobiDB-lite"/>
    </source>
</evidence>
<dbReference type="EMBL" id="QEAM01000069">
    <property type="protein sequence ID" value="TPX47754.1"/>
    <property type="molecule type" value="Genomic_DNA"/>
</dbReference>
<dbReference type="AlphaFoldDB" id="A0A507D8E8"/>
<evidence type="ECO:0000313" key="5">
    <source>
        <dbReference type="Proteomes" id="UP000317494"/>
    </source>
</evidence>
<proteinExistence type="predicted"/>
<comment type="caution">
    <text evidence="4">The sequence shown here is derived from an EMBL/GenBank/DDBJ whole genome shotgun (WGS) entry which is preliminary data.</text>
</comment>
<feature type="chain" id="PRO_5036363058" evidence="2">
    <location>
        <begin position="23"/>
        <end position="550"/>
    </location>
</feature>
<organism evidence="4 6">
    <name type="scientific">Synchytrium endobioticum</name>
    <dbReference type="NCBI Taxonomy" id="286115"/>
    <lineage>
        <taxon>Eukaryota</taxon>
        <taxon>Fungi</taxon>
        <taxon>Fungi incertae sedis</taxon>
        <taxon>Chytridiomycota</taxon>
        <taxon>Chytridiomycota incertae sedis</taxon>
        <taxon>Chytridiomycetes</taxon>
        <taxon>Synchytriales</taxon>
        <taxon>Synchytriaceae</taxon>
        <taxon>Synchytrium</taxon>
    </lineage>
</organism>
<accession>A0A507D8E8</accession>
<dbReference type="Proteomes" id="UP000317494">
    <property type="component" value="Unassembled WGS sequence"/>
</dbReference>
<dbReference type="Proteomes" id="UP000320475">
    <property type="component" value="Unassembled WGS sequence"/>
</dbReference>
<gene>
    <name evidence="4" type="ORF">SeLEV6574_g02473</name>
    <name evidence="3" type="ORF">SeMB42_g03328</name>
</gene>
<feature type="region of interest" description="Disordered" evidence="1">
    <location>
        <begin position="482"/>
        <end position="550"/>
    </location>
</feature>
<protein>
    <submittedName>
        <fullName evidence="4">Uncharacterized protein</fullName>
    </submittedName>
</protein>
<evidence type="ECO:0000256" key="2">
    <source>
        <dbReference type="SAM" id="SignalP"/>
    </source>
</evidence>
<feature type="compositionally biased region" description="Basic and acidic residues" evidence="1">
    <location>
        <begin position="503"/>
        <end position="521"/>
    </location>
</feature>
<name>A0A507D8E8_9FUNG</name>
<evidence type="ECO:0000313" key="3">
    <source>
        <dbReference type="EMBL" id="TPX47386.1"/>
    </source>
</evidence>
<feature type="region of interest" description="Disordered" evidence="1">
    <location>
        <begin position="336"/>
        <end position="355"/>
    </location>
</feature>